<dbReference type="GO" id="GO:0004527">
    <property type="term" value="F:exonuclease activity"/>
    <property type="evidence" value="ECO:0007669"/>
    <property type="project" value="UniProtKB-KW"/>
</dbReference>
<keyword evidence="3" id="KW-1185">Reference proteome</keyword>
<dbReference type="Gene3D" id="3.60.21.10">
    <property type="match status" value="1"/>
</dbReference>
<gene>
    <name evidence="2" type="ORF">ME3_58</name>
</gene>
<keyword evidence="2" id="KW-0540">Nuclease</keyword>
<dbReference type="Proteomes" id="UP000225947">
    <property type="component" value="Segment"/>
</dbReference>
<sequence>MLLKNYIKGYIRTNDKRNPLFVIDGITLSVIGDVHLGRVFRTGVPKHRLGEREQMIQNQFQDLLKRKADYCVIVGDLFDKVRVSNSCLNYCIDSIEQASKENPNTKYIVLSGNHDMSKDTSRVSSFQLLEKYFLTNSSKFKNISIVSSYMEPIKATKNLLLYFSHYNPFMALDEERPNFYKYKDMMYKVAFGHWEVSNFGGDHFIDRHIPKSILMNFDLVVTGHEHKPTLTSIDSVPIYVTGSMQPYAFSEEMHTERDLYLTTTVGELEKKLKKDKDSLKNTNVRILLDTDDTIPEPFECLSLTYKNIGKVVVKQSEDKTVQINEDETKTFQHSFIELVENFKEANTNHSDFLDNILSTFLDKTYKDSV</sequence>
<evidence type="ECO:0000259" key="1">
    <source>
        <dbReference type="Pfam" id="PF00149"/>
    </source>
</evidence>
<dbReference type="InterPro" id="IPR050535">
    <property type="entry name" value="DNA_Repair-Maintenance_Comp"/>
</dbReference>
<dbReference type="Pfam" id="PF00149">
    <property type="entry name" value="Metallophos"/>
    <property type="match status" value="1"/>
</dbReference>
<reference evidence="3" key="1">
    <citation type="submission" date="2016-03" db="EMBL/GenBank/DDBJ databases">
        <title>Characterization of Acinetobacter baumannii phage vB_AbaM_ME3.</title>
        <authorList>
            <person name="Buttimer C.T.H."/>
            <person name="Elbreki M."/>
            <person name="Coffey A."/>
        </authorList>
    </citation>
    <scope>NUCLEOTIDE SEQUENCE [LARGE SCALE GENOMIC DNA]</scope>
</reference>
<keyword evidence="2" id="KW-0378">Hydrolase</keyword>
<protein>
    <submittedName>
        <fullName evidence="2">DNA repair exonuclease</fullName>
    </submittedName>
</protein>
<evidence type="ECO:0000313" key="2">
    <source>
        <dbReference type="EMBL" id="AND75219.1"/>
    </source>
</evidence>
<dbReference type="PANTHER" id="PTHR30337">
    <property type="entry name" value="COMPONENT OF ATP-DEPENDENT DSDNA EXONUCLEASE"/>
    <property type="match status" value="1"/>
</dbReference>
<feature type="domain" description="Calcineurin-like phosphoesterase" evidence="1">
    <location>
        <begin position="30"/>
        <end position="228"/>
    </location>
</feature>
<name>A0A172Q089_9CAUD</name>
<dbReference type="InterPro" id="IPR029052">
    <property type="entry name" value="Metallo-depent_PP-like"/>
</dbReference>
<dbReference type="OrthoDB" id="37206at10239"/>
<dbReference type="EMBL" id="KU935715">
    <property type="protein sequence ID" value="AND75219.1"/>
    <property type="molecule type" value="Genomic_DNA"/>
</dbReference>
<evidence type="ECO:0000313" key="3">
    <source>
        <dbReference type="Proteomes" id="UP000225947"/>
    </source>
</evidence>
<dbReference type="PANTHER" id="PTHR30337:SF8">
    <property type="entry name" value="BLL4141 PROTEIN"/>
    <property type="match status" value="1"/>
</dbReference>
<organism evidence="2 3">
    <name type="scientific">Acinetobacter phage vB_AbaM_ME3</name>
    <dbReference type="NCBI Taxonomy" id="1837876"/>
    <lineage>
        <taxon>Viruses</taxon>
        <taxon>Duplodnaviria</taxon>
        <taxon>Heunggongvirae</taxon>
        <taxon>Uroviricota</taxon>
        <taxon>Caudoviricetes</taxon>
        <taxon>Metrivirus</taxon>
        <taxon>Metrivirus ME3</taxon>
    </lineage>
</organism>
<dbReference type="SUPFAM" id="SSF56300">
    <property type="entry name" value="Metallo-dependent phosphatases"/>
    <property type="match status" value="1"/>
</dbReference>
<keyword evidence="2" id="KW-0269">Exonuclease</keyword>
<dbReference type="InterPro" id="IPR004843">
    <property type="entry name" value="Calcineurin-like_PHP"/>
</dbReference>
<accession>A0A172Q089</accession>
<proteinExistence type="predicted"/>